<dbReference type="Proteomes" id="UP001596163">
    <property type="component" value="Unassembled WGS sequence"/>
</dbReference>
<comment type="caution">
    <text evidence="1">The sequence shown here is derived from an EMBL/GenBank/DDBJ whole genome shotgun (WGS) entry which is preliminary data.</text>
</comment>
<sequence length="157" mass="18423">MKESVFVKISELRTVVGFLMEDRKWWNTQFFESSSKDFLGYIFPKSINQKMNFYLDPIRHLVDSEVGANYYHLFRLPIQVEEKLFKMAKIQVEDKSLTYDGALECLKSLSEDLSIERHHGPINIGSTERIDSDIIQVLAAHYLSAFEHDYKVHPYLN</sequence>
<dbReference type="Pfam" id="PF26412">
    <property type="entry name" value="BrxE"/>
    <property type="match status" value="1"/>
</dbReference>
<organism evidence="1 2">
    <name type="scientific">Algoriphagus aquatilis</name>
    <dbReference type="NCBI Taxonomy" id="490186"/>
    <lineage>
        <taxon>Bacteria</taxon>
        <taxon>Pseudomonadati</taxon>
        <taxon>Bacteroidota</taxon>
        <taxon>Cytophagia</taxon>
        <taxon>Cytophagales</taxon>
        <taxon>Cyclobacteriaceae</taxon>
        <taxon>Algoriphagus</taxon>
    </lineage>
</organism>
<dbReference type="NCBIfam" id="NF033447">
    <property type="entry name" value="BrxE_fam"/>
    <property type="match status" value="1"/>
</dbReference>
<evidence type="ECO:0000313" key="2">
    <source>
        <dbReference type="Proteomes" id="UP001596163"/>
    </source>
</evidence>
<dbReference type="EMBL" id="JBHSKS010000005">
    <property type="protein sequence ID" value="MFC5191886.1"/>
    <property type="molecule type" value="Genomic_DNA"/>
</dbReference>
<gene>
    <name evidence="1" type="ORF">ACFPIK_08910</name>
</gene>
<dbReference type="RefSeq" id="WP_377914351.1">
    <property type="nucleotide sequence ID" value="NZ_JBHSKS010000005.1"/>
</dbReference>
<proteinExistence type="predicted"/>
<keyword evidence="2" id="KW-1185">Reference proteome</keyword>
<reference evidence="2" key="1">
    <citation type="journal article" date="2019" name="Int. J. Syst. Evol. Microbiol.">
        <title>The Global Catalogue of Microorganisms (GCM) 10K type strain sequencing project: providing services to taxonomists for standard genome sequencing and annotation.</title>
        <authorList>
            <consortium name="The Broad Institute Genomics Platform"/>
            <consortium name="The Broad Institute Genome Sequencing Center for Infectious Disease"/>
            <person name="Wu L."/>
            <person name="Ma J."/>
        </authorList>
    </citation>
    <scope>NUCLEOTIDE SEQUENCE [LARGE SCALE GENOMIC DNA]</scope>
    <source>
        <strain evidence="2">CGMCC 1.7030</strain>
    </source>
</reference>
<evidence type="ECO:0000313" key="1">
    <source>
        <dbReference type="EMBL" id="MFC5191886.1"/>
    </source>
</evidence>
<dbReference type="InterPro" id="IPR058690">
    <property type="entry name" value="BrxE"/>
</dbReference>
<accession>A0ABW0BW68</accession>
<name>A0ABW0BW68_9BACT</name>
<protein>
    <submittedName>
        <fullName evidence="1">BrxE family protein</fullName>
    </submittedName>
</protein>